<reference evidence="12 13" key="1">
    <citation type="submission" date="2024-09" db="EMBL/GenBank/DDBJ databases">
        <title>A chromosome-level genome assembly of Gray's grenadier anchovy, Coilia grayii.</title>
        <authorList>
            <person name="Fu Z."/>
        </authorList>
    </citation>
    <scope>NUCLEOTIDE SEQUENCE [LARGE SCALE GENOMIC DNA]</scope>
    <source>
        <strain evidence="12">G4</strain>
        <tissue evidence="12">Muscle</tissue>
    </source>
</reference>
<dbReference type="GO" id="GO:0016757">
    <property type="term" value="F:glycosyltransferase activity"/>
    <property type="evidence" value="ECO:0007669"/>
    <property type="project" value="UniProtKB-KW"/>
</dbReference>
<dbReference type="AlphaFoldDB" id="A0ABD1K0M9"/>
<feature type="binding site" evidence="10">
    <location>
        <position position="299"/>
    </location>
    <ligand>
        <name>an alpha-L-fucosyl-(1-&gt;2)-beta-D-galactosyl derivative</name>
        <dbReference type="ChEBI" id="CHEBI:140327"/>
    </ligand>
</feature>
<evidence type="ECO:0000256" key="9">
    <source>
        <dbReference type="PIRSR" id="PIRSR605076-1"/>
    </source>
</evidence>
<dbReference type="PANTHER" id="PTHR10462:SF49">
    <property type="entry name" value="GLOBOSIDE ALPHA-1,3-N-ACETYLGALACTOSAMINYLTRANSFERASE 1"/>
    <property type="match status" value="1"/>
</dbReference>
<evidence type="ECO:0000313" key="13">
    <source>
        <dbReference type="Proteomes" id="UP001591681"/>
    </source>
</evidence>
<comment type="caution">
    <text evidence="12">The sequence shown here is derived from an EMBL/GenBank/DDBJ whole genome shotgun (WGS) entry which is preliminary data.</text>
</comment>
<evidence type="ECO:0000256" key="6">
    <source>
        <dbReference type="ARBA" id="ARBA00022968"/>
    </source>
</evidence>
<dbReference type="Gene3D" id="3.90.550.10">
    <property type="entry name" value="Spore Coat Polysaccharide Biosynthesis Protein SpsA, Chain A"/>
    <property type="match status" value="1"/>
</dbReference>
<feature type="binding site" evidence="10">
    <location>
        <begin position="207"/>
        <end position="209"/>
    </location>
    <ligand>
        <name>UDP-N-acetyl-alpha-D-galactosamine</name>
        <dbReference type="ChEBI" id="CHEBI:67138"/>
    </ligand>
</feature>
<dbReference type="EMBL" id="JBHFQA010000010">
    <property type="protein sequence ID" value="KAL2092678.1"/>
    <property type="molecule type" value="Genomic_DNA"/>
</dbReference>
<feature type="binding site" evidence="10">
    <location>
        <position position="322"/>
    </location>
    <ligand>
        <name>an alpha-L-fucosyl-(1-&gt;2)-beta-D-galactosyl derivative</name>
        <dbReference type="ChEBI" id="CHEBI:140327"/>
    </ligand>
</feature>
<gene>
    <name evidence="12" type="ORF">ACEWY4_012476</name>
</gene>
<dbReference type="FunFam" id="3.90.550.10:FF:000022">
    <property type="entry name" value="Histo-blood group ABO system transferase"/>
    <property type="match status" value="1"/>
</dbReference>
<evidence type="ECO:0000256" key="4">
    <source>
        <dbReference type="ARBA" id="ARBA00022679"/>
    </source>
</evidence>
<evidence type="ECO:0000256" key="3">
    <source>
        <dbReference type="ARBA" id="ARBA00022676"/>
    </source>
</evidence>
<name>A0ABD1K0M9_9TELE</name>
<keyword evidence="13" id="KW-1185">Reference proteome</keyword>
<dbReference type="Proteomes" id="UP001591681">
    <property type="component" value="Unassembled WGS sequence"/>
</dbReference>
<keyword evidence="6" id="KW-0735">Signal-anchor</keyword>
<keyword evidence="11" id="KW-0479">Metal-binding</keyword>
<dbReference type="SUPFAM" id="SSF53448">
    <property type="entry name" value="Nucleotide-diphospho-sugar transferases"/>
    <property type="match status" value="1"/>
</dbReference>
<protein>
    <recommendedName>
        <fullName evidence="14">Globoside alpha-1,3-N-acetylgalactosaminyltransferase 1</fullName>
    </recommendedName>
</protein>
<keyword evidence="4" id="KW-0808">Transferase</keyword>
<proteinExistence type="inferred from homology"/>
<dbReference type="GO" id="GO:0016020">
    <property type="term" value="C:membrane"/>
    <property type="evidence" value="ECO:0007669"/>
    <property type="project" value="UniProtKB-SubCell"/>
</dbReference>
<evidence type="ECO:0000256" key="10">
    <source>
        <dbReference type="PIRSR" id="PIRSR605076-2"/>
    </source>
</evidence>
<dbReference type="InterPro" id="IPR029044">
    <property type="entry name" value="Nucleotide-diphossugar_trans"/>
</dbReference>
<keyword evidence="8" id="KW-0472">Membrane</keyword>
<accession>A0ABD1K0M9</accession>
<keyword evidence="3" id="KW-0328">Glycosyltransferase</keyword>
<dbReference type="Pfam" id="PF03414">
    <property type="entry name" value="Glyco_transf_6"/>
    <property type="match status" value="1"/>
</dbReference>
<evidence type="ECO:0000256" key="11">
    <source>
        <dbReference type="PIRSR" id="PIRSR605076-3"/>
    </source>
</evidence>
<evidence type="ECO:0000256" key="2">
    <source>
        <dbReference type="ARBA" id="ARBA00010413"/>
    </source>
</evidence>
<sequence length="350" mass="40705">MDSLKRLLVFSLLLAVVVIGALYTLKPDISRFKGLMVEPVCRKKLDSSMFKEVKLYQLKYPIGQLQVPQPLAMEPLRPDVLTLTPWLAPIVWEGTFNIEVINNMYQPLNITVAACIFAVGKYIRLLQQVLESAEKHFMVGYRVNYYIFTDQPDKCPQLALGSGRSIILLPFPSFNRWQEISLRRMEFIRKAIEDRIHHEAHYIFNIDSDTVFENHFGAEALGELVGSLHPWFYDFSRDRFTNERRPASRAYVPNTEGDFYYIGALYGGSVEAVYKLTKTIEVELNTDKQNDIEAAWQEESHLNRYFLQFKPTKVLSPEYVWDKLRGHPPERIRVVRLATIIKNNKELRPN</sequence>
<feature type="binding site" evidence="10">
    <location>
        <begin position="117"/>
        <end position="119"/>
    </location>
    <ligand>
        <name>UDP-N-acetyl-alpha-D-galactosamine</name>
        <dbReference type="ChEBI" id="CHEBI:67138"/>
    </ligand>
</feature>
<evidence type="ECO:0000256" key="7">
    <source>
        <dbReference type="ARBA" id="ARBA00022989"/>
    </source>
</evidence>
<feature type="binding site" evidence="11">
    <location>
        <position position="207"/>
    </location>
    <ligand>
        <name>Mn(2+)</name>
        <dbReference type="ChEBI" id="CHEBI:29035"/>
    </ligand>
</feature>
<keyword evidence="7" id="KW-1133">Transmembrane helix</keyword>
<dbReference type="PANTHER" id="PTHR10462">
    <property type="entry name" value="GLYCOSYLTRANSFERASE-RELATED"/>
    <property type="match status" value="1"/>
</dbReference>
<comment type="cofactor">
    <cofactor evidence="11">
        <name>Mn(2+)</name>
        <dbReference type="ChEBI" id="CHEBI:29035"/>
    </cofactor>
    <text evidence="11">Binds 1 Mn(2+) ion per subunit.</text>
</comment>
<comment type="similarity">
    <text evidence="2">Belongs to the glycosyltransferase 6 family.</text>
</comment>
<evidence type="ECO:0000256" key="8">
    <source>
        <dbReference type="ARBA" id="ARBA00023136"/>
    </source>
</evidence>
<evidence type="ECO:0000256" key="1">
    <source>
        <dbReference type="ARBA" id="ARBA00004606"/>
    </source>
</evidence>
<feature type="binding site" evidence="10">
    <location>
        <position position="229"/>
    </location>
    <ligand>
        <name>an alpha-L-fucosyl-(1-&gt;2)-beta-D-galactosyl derivative</name>
        <dbReference type="ChEBI" id="CHEBI:140327"/>
    </ligand>
</feature>
<evidence type="ECO:0000313" key="12">
    <source>
        <dbReference type="EMBL" id="KAL2092678.1"/>
    </source>
</evidence>
<feature type="active site" description="Nucleophile" evidence="9">
    <location>
        <position position="299"/>
    </location>
</feature>
<feature type="binding site" evidence="11">
    <location>
        <position position="209"/>
    </location>
    <ligand>
        <name>Mn(2+)</name>
        <dbReference type="ChEBI" id="CHEBI:29035"/>
    </ligand>
</feature>
<keyword evidence="11" id="KW-0464">Manganese</keyword>
<keyword evidence="5" id="KW-0812">Transmembrane</keyword>
<feature type="binding site" evidence="10">
    <location>
        <position position="241"/>
    </location>
    <ligand>
        <name>an alpha-L-fucosyl-(1-&gt;2)-beta-D-galactosyl derivative</name>
        <dbReference type="ChEBI" id="CHEBI:140327"/>
    </ligand>
</feature>
<feature type="binding site" evidence="10">
    <location>
        <position position="122"/>
    </location>
    <ligand>
        <name>UDP-N-acetyl-alpha-D-galactosamine</name>
        <dbReference type="ChEBI" id="CHEBI:67138"/>
    </ligand>
</feature>
<organism evidence="12 13">
    <name type="scientific">Coilia grayii</name>
    <name type="common">Gray's grenadier anchovy</name>
    <dbReference type="NCBI Taxonomy" id="363190"/>
    <lineage>
        <taxon>Eukaryota</taxon>
        <taxon>Metazoa</taxon>
        <taxon>Chordata</taxon>
        <taxon>Craniata</taxon>
        <taxon>Vertebrata</taxon>
        <taxon>Euteleostomi</taxon>
        <taxon>Actinopterygii</taxon>
        <taxon>Neopterygii</taxon>
        <taxon>Teleostei</taxon>
        <taxon>Clupei</taxon>
        <taxon>Clupeiformes</taxon>
        <taxon>Clupeoidei</taxon>
        <taxon>Engraulidae</taxon>
        <taxon>Coilinae</taxon>
        <taxon>Coilia</taxon>
    </lineage>
</organism>
<dbReference type="InterPro" id="IPR005076">
    <property type="entry name" value="Glyco_trans_6"/>
</dbReference>
<evidence type="ECO:0000256" key="5">
    <source>
        <dbReference type="ARBA" id="ARBA00022692"/>
    </source>
</evidence>
<comment type="subcellular location">
    <subcellularLocation>
        <location evidence="1">Membrane</location>
        <topology evidence="1">Single-pass type II membrane protein</topology>
    </subcellularLocation>
</comment>
<evidence type="ECO:0008006" key="14">
    <source>
        <dbReference type="Google" id="ProtNLM"/>
    </source>
</evidence>